<dbReference type="EMBL" id="JAHWXP010000001">
    <property type="protein sequence ID" value="MBY8336042.1"/>
    <property type="molecule type" value="Genomic_DNA"/>
</dbReference>
<keyword evidence="2" id="KW-1185">Reference proteome</keyword>
<evidence type="ECO:0000313" key="1">
    <source>
        <dbReference type="EMBL" id="MBY8336042.1"/>
    </source>
</evidence>
<gene>
    <name evidence="1" type="ORF">KYN89_03190</name>
</gene>
<comment type="caution">
    <text evidence="1">The sequence shown here is derived from an EMBL/GenBank/DDBJ whole genome shotgun (WGS) entry which is preliminary data.</text>
</comment>
<evidence type="ECO:0000313" key="2">
    <source>
        <dbReference type="Proteomes" id="UP000759298"/>
    </source>
</evidence>
<name>A0ABS7PBF3_9SPHN</name>
<organism evidence="1 2">
    <name type="scientific">Alteriqipengyuania abyssalis</name>
    <dbReference type="NCBI Taxonomy" id="2860200"/>
    <lineage>
        <taxon>Bacteria</taxon>
        <taxon>Pseudomonadati</taxon>
        <taxon>Pseudomonadota</taxon>
        <taxon>Alphaproteobacteria</taxon>
        <taxon>Sphingomonadales</taxon>
        <taxon>Erythrobacteraceae</taxon>
        <taxon>Alteriqipengyuania</taxon>
    </lineage>
</organism>
<protein>
    <submittedName>
        <fullName evidence="1">Uncharacterized protein</fullName>
    </submittedName>
</protein>
<dbReference type="RefSeq" id="WP_222823764.1">
    <property type="nucleotide sequence ID" value="NZ_JAHWXP010000001.1"/>
</dbReference>
<dbReference type="Proteomes" id="UP000759298">
    <property type="component" value="Unassembled WGS sequence"/>
</dbReference>
<sequence length="150" mass="16636">MSLGNTQFGPDDLRAAMLETSIDRAQLVITDQLKAIYAAKAEIHHDYRFGRDHYLHNVRQIGFVRRCTLLIRTGKSLLPGTQGRTDPNSEYDLGGGIRFEQDGTQVKLASPTTFRSYSSVLIFPNETEAVKFSAAMNPLASDCRELATLG</sequence>
<proteinExistence type="predicted"/>
<reference evidence="1 2" key="1">
    <citation type="submission" date="2021-07" db="EMBL/GenBank/DDBJ databases">
        <title>Alteriqipengyuania abyssalis NZ-12B nov, sp.nov isolated from deep sea sponge in pacific ocean.</title>
        <authorList>
            <person name="Tareen S."/>
            <person name="Wink J."/>
        </authorList>
    </citation>
    <scope>NUCLEOTIDE SEQUENCE [LARGE SCALE GENOMIC DNA]</scope>
    <source>
        <strain evidence="1 2">NZ-12B</strain>
    </source>
</reference>
<accession>A0ABS7PBF3</accession>